<feature type="region of interest" description="Disordered" evidence="10">
    <location>
        <begin position="1003"/>
        <end position="1067"/>
    </location>
</feature>
<feature type="compositionally biased region" description="Basic and acidic residues" evidence="10">
    <location>
        <begin position="1154"/>
        <end position="1167"/>
    </location>
</feature>
<feature type="compositionally biased region" description="Basic and acidic residues" evidence="10">
    <location>
        <begin position="923"/>
        <end position="934"/>
    </location>
</feature>
<name>A0A8J2S5K6_9STRA</name>
<dbReference type="InterPro" id="IPR027417">
    <property type="entry name" value="P-loop_NTPase"/>
</dbReference>
<dbReference type="SUPFAM" id="SSF52540">
    <property type="entry name" value="P-loop containing nucleoside triphosphate hydrolases"/>
    <property type="match status" value="1"/>
</dbReference>
<keyword evidence="5" id="KW-0158">Chromosome</keyword>
<evidence type="ECO:0000256" key="10">
    <source>
        <dbReference type="SAM" id="MobiDB-lite"/>
    </source>
</evidence>
<dbReference type="GO" id="GO:0007004">
    <property type="term" value="P:telomere maintenance via telomerase"/>
    <property type="evidence" value="ECO:0007669"/>
    <property type="project" value="TreeGrafter"/>
</dbReference>
<comment type="subcellular location">
    <subcellularLocation>
        <location evidence="3">Chromosome</location>
    </subcellularLocation>
    <subcellularLocation>
        <location evidence="2">Nucleus</location>
    </subcellularLocation>
</comment>
<comment type="cofactor">
    <cofactor evidence="1">
        <name>Zn(2+)</name>
        <dbReference type="ChEBI" id="CHEBI:29105"/>
    </cofactor>
</comment>
<dbReference type="Gene3D" id="3.40.50.300">
    <property type="entry name" value="P-loop containing nucleotide triphosphate hydrolases"/>
    <property type="match status" value="2"/>
</dbReference>
<proteinExistence type="inferred from homology"/>
<evidence type="ECO:0000259" key="11">
    <source>
        <dbReference type="Pfam" id="PF13476"/>
    </source>
</evidence>
<evidence type="ECO:0000256" key="9">
    <source>
        <dbReference type="ARBA" id="ARBA00049360"/>
    </source>
</evidence>
<dbReference type="GO" id="GO:0051880">
    <property type="term" value="F:G-quadruplex DNA binding"/>
    <property type="evidence" value="ECO:0007669"/>
    <property type="project" value="TreeGrafter"/>
</dbReference>
<dbReference type="Pfam" id="PF13476">
    <property type="entry name" value="AAA_23"/>
    <property type="match status" value="1"/>
</dbReference>
<dbReference type="GO" id="GO:0046872">
    <property type="term" value="F:metal ion binding"/>
    <property type="evidence" value="ECO:0007669"/>
    <property type="project" value="UniProtKB-KW"/>
</dbReference>
<evidence type="ECO:0000256" key="2">
    <source>
        <dbReference type="ARBA" id="ARBA00004123"/>
    </source>
</evidence>
<feature type="compositionally biased region" description="Basic and acidic residues" evidence="10">
    <location>
        <begin position="463"/>
        <end position="477"/>
    </location>
</feature>
<gene>
    <name evidence="12" type="ORF">PECAL_1P04040</name>
</gene>
<comment type="caution">
    <text evidence="12">The sequence shown here is derived from an EMBL/GenBank/DDBJ whole genome shotgun (WGS) entry which is preliminary data.</text>
</comment>
<evidence type="ECO:0000256" key="4">
    <source>
        <dbReference type="ARBA" id="ARBA00009439"/>
    </source>
</evidence>
<organism evidence="12 13">
    <name type="scientific">Pelagomonas calceolata</name>
    <dbReference type="NCBI Taxonomy" id="35677"/>
    <lineage>
        <taxon>Eukaryota</taxon>
        <taxon>Sar</taxon>
        <taxon>Stramenopiles</taxon>
        <taxon>Ochrophyta</taxon>
        <taxon>Pelagophyceae</taxon>
        <taxon>Pelagomonadales</taxon>
        <taxon>Pelagomonadaceae</taxon>
        <taxon>Pelagomonas</taxon>
    </lineage>
</organism>
<evidence type="ECO:0000256" key="6">
    <source>
        <dbReference type="ARBA" id="ARBA00022723"/>
    </source>
</evidence>
<dbReference type="InterPro" id="IPR038729">
    <property type="entry name" value="Rad50/SbcC_AAA"/>
</dbReference>
<dbReference type="EMBL" id="CAKKNE010000001">
    <property type="protein sequence ID" value="CAH0364055.1"/>
    <property type="molecule type" value="Genomic_DNA"/>
</dbReference>
<protein>
    <recommendedName>
        <fullName evidence="11">Rad50/SbcC-type AAA domain-containing protein</fullName>
    </recommendedName>
</protein>
<dbReference type="OrthoDB" id="18797at2759"/>
<evidence type="ECO:0000313" key="13">
    <source>
        <dbReference type="Proteomes" id="UP000789595"/>
    </source>
</evidence>
<feature type="compositionally biased region" description="Low complexity" evidence="10">
    <location>
        <begin position="874"/>
        <end position="886"/>
    </location>
</feature>
<evidence type="ECO:0000256" key="5">
    <source>
        <dbReference type="ARBA" id="ARBA00022454"/>
    </source>
</evidence>
<feature type="region of interest" description="Disordered" evidence="10">
    <location>
        <begin position="573"/>
        <end position="662"/>
    </location>
</feature>
<comment type="catalytic activity">
    <reaction evidence="9">
        <text>ATP + H2O = ADP + phosphate + H(+)</text>
        <dbReference type="Rhea" id="RHEA:13065"/>
        <dbReference type="ChEBI" id="CHEBI:15377"/>
        <dbReference type="ChEBI" id="CHEBI:15378"/>
        <dbReference type="ChEBI" id="CHEBI:30616"/>
        <dbReference type="ChEBI" id="CHEBI:43474"/>
        <dbReference type="ChEBI" id="CHEBI:456216"/>
    </reaction>
</comment>
<dbReference type="GO" id="GO:0043047">
    <property type="term" value="F:single-stranded telomeric DNA binding"/>
    <property type="evidence" value="ECO:0007669"/>
    <property type="project" value="TreeGrafter"/>
</dbReference>
<dbReference type="PANTHER" id="PTHR18867:SF12">
    <property type="entry name" value="DNA REPAIR PROTEIN RAD50"/>
    <property type="match status" value="1"/>
</dbReference>
<dbReference type="PANTHER" id="PTHR18867">
    <property type="entry name" value="RAD50"/>
    <property type="match status" value="1"/>
</dbReference>
<feature type="domain" description="Rad50/SbcC-type AAA" evidence="11">
    <location>
        <begin position="6"/>
        <end position="242"/>
    </location>
</feature>
<feature type="region of interest" description="Disordered" evidence="10">
    <location>
        <begin position="463"/>
        <end position="508"/>
    </location>
</feature>
<evidence type="ECO:0000256" key="8">
    <source>
        <dbReference type="ARBA" id="ARBA00023242"/>
    </source>
</evidence>
<evidence type="ECO:0000256" key="3">
    <source>
        <dbReference type="ARBA" id="ARBA00004286"/>
    </source>
</evidence>
<feature type="region of interest" description="Disordered" evidence="10">
    <location>
        <begin position="415"/>
        <end position="440"/>
    </location>
</feature>
<feature type="compositionally biased region" description="Polar residues" evidence="10">
    <location>
        <begin position="625"/>
        <end position="635"/>
    </location>
</feature>
<sequence length="1446" mass="160172">MSQIEKLAIRGIRAFSPDREQAIEFESPLTMIVGANGCGKTTVIECLKFGTTGQAPPGSASGKAFVHDPKVTGVSEVKAQLKLRFKNYGGQRMVVVRSMQLTQKKTTATFKQLDGVIRATKPDGSKTSYTHKCGELDKTVPIMIGVSRAVLESVIFCHQEDSSWPLQEGAVLKKRFDDIFDSARYTKALDVLNKQKKGLASKAKDISGDLKGLHADKVAAQDHLKRKASAEKAIQSADASIKACDDKQGSLRDEKSRINDKLRKLQAQEQGLQECRAEVDGLERSLKYLEERLADSALMDEDDDVLAATAARLQEEEDSQFDIIRKLEREEGKHRELAEQARKEASRVDGEKGSAEAEKRRGEAEVSDLRDALADAKGDLDDTSDAYARLSQALSSSEPLDRDVAALVQKTLETKGEELAKEEAETEKQADEALRREESVVAEKRNAVEGAADEVAALAPKVADAERAQREADDQLRKLRNATDASLTQAKKKVEDQEKRLSDFRSERGAKTHDTVIKKCVEDERRLADEIEETNRSLGLLEGNEDDERELGVLEHAATQALDRFSEAYSRDAADLREAAEDYEQDGGSGAVVPEPPPVEDGPEFADRLKSLISSAKSRLDDASKTASQRNASTTADERSAQQAEASARASQREASRAVDALPSDTRAKLAAIKKKCAALRDAEKDAAQHLDEDAETEDDVKAVDELYKAAEDLNVFEWARIDKGDDDLALETLVATPLAQSKPDAFQATATFVRGIASVVARRKESATLLPGAMEYLLDKVRTKPNKHTGCKMCPVCKRDFEDNEEAQKTIDRLDKVVKKHAQGVGAAFTDLTTSCAEIQGELDALEPQWRAWVATLQKKVLAEKDVDDKRSAASSASDAAKDAANSLRDAEASSVKASSSYDKACHLADLGASLRDAVHARDAKKETLDRVAQDAGTGGRRSRRDITRDLKRLQDEKEAAVNKRAQAEKDKAEGLQQENAMISRKAEASKAVSDLEQQLAEKRRWEASRDDAAKTKRDCEKREKDIKADAPQRKAALDKAKRDQEEATSQWTARKKKARSKTNGAKAAAYAVKQAVAQASRGDKRIADAEKTLAELQETKARFERDVAEAEDAAADVNAQIADASKSEDTRMLEKKEVEGVLEYRAQQKKKEACEEKLRRAKDQEPDQDDEFAGRSQQDLSRRLSRITQELERVAAEKGEHEGQRKQAREVAREHANDLATARYKGVEERHRRAMIDKETTEMACKDVEHYWTALDKALGSFHRLKIEEINRIIKELWSVTYMGEDIDTIEIVSGEDNGSKRAARSYNYHVRMRKQGAALDMKGRCSAGQRVLASIVIRLALAQTFCIKCGILALDEPTTNLDEANRRSLAHGLSRIIADRARQSNFQLVVITHDEEFIATLRTEMAAQAGASMPEHYWRISREEVGQGKFYSKIDKIPMDQLQ</sequence>
<evidence type="ECO:0000313" key="12">
    <source>
        <dbReference type="EMBL" id="CAH0364055.1"/>
    </source>
</evidence>
<dbReference type="GO" id="GO:0003691">
    <property type="term" value="F:double-stranded telomeric DNA binding"/>
    <property type="evidence" value="ECO:0007669"/>
    <property type="project" value="TreeGrafter"/>
</dbReference>
<dbReference type="Proteomes" id="UP000789595">
    <property type="component" value="Unassembled WGS sequence"/>
</dbReference>
<dbReference type="GO" id="GO:0030870">
    <property type="term" value="C:Mre11 complex"/>
    <property type="evidence" value="ECO:0007669"/>
    <property type="project" value="TreeGrafter"/>
</dbReference>
<keyword evidence="13" id="KW-1185">Reference proteome</keyword>
<accession>A0A8J2S5K6</accession>
<keyword evidence="7" id="KW-0862">Zinc</keyword>
<dbReference type="GO" id="GO:0000794">
    <property type="term" value="C:condensed nuclear chromosome"/>
    <property type="evidence" value="ECO:0007669"/>
    <property type="project" value="TreeGrafter"/>
</dbReference>
<keyword evidence="6" id="KW-0479">Metal-binding</keyword>
<comment type="similarity">
    <text evidence="4">Belongs to the SMC family. RAD50 subfamily.</text>
</comment>
<feature type="region of interest" description="Disordered" evidence="10">
    <location>
        <begin position="1154"/>
        <end position="1181"/>
    </location>
</feature>
<feature type="region of interest" description="Disordered" evidence="10">
    <location>
        <begin position="333"/>
        <end position="370"/>
    </location>
</feature>
<evidence type="ECO:0000256" key="7">
    <source>
        <dbReference type="ARBA" id="ARBA00022833"/>
    </source>
</evidence>
<reference evidence="12" key="1">
    <citation type="submission" date="2021-11" db="EMBL/GenBank/DDBJ databases">
        <authorList>
            <consortium name="Genoscope - CEA"/>
            <person name="William W."/>
        </authorList>
    </citation>
    <scope>NUCLEOTIDE SEQUENCE</scope>
</reference>
<dbReference type="GO" id="GO:0000722">
    <property type="term" value="P:telomere maintenance via recombination"/>
    <property type="evidence" value="ECO:0007669"/>
    <property type="project" value="TreeGrafter"/>
</dbReference>
<dbReference type="Pfam" id="PF13558">
    <property type="entry name" value="SbcC_Walker_B"/>
    <property type="match status" value="1"/>
</dbReference>
<evidence type="ECO:0000256" key="1">
    <source>
        <dbReference type="ARBA" id="ARBA00001947"/>
    </source>
</evidence>
<feature type="compositionally biased region" description="Basic and acidic residues" evidence="10">
    <location>
        <begin position="1003"/>
        <end position="1047"/>
    </location>
</feature>
<feature type="region of interest" description="Disordered" evidence="10">
    <location>
        <begin position="923"/>
        <end position="980"/>
    </location>
</feature>
<feature type="region of interest" description="Disordered" evidence="10">
    <location>
        <begin position="867"/>
        <end position="886"/>
    </location>
</feature>
<dbReference type="GO" id="GO:0016887">
    <property type="term" value="F:ATP hydrolysis activity"/>
    <property type="evidence" value="ECO:0007669"/>
    <property type="project" value="InterPro"/>
</dbReference>
<feature type="compositionally biased region" description="Low complexity" evidence="10">
    <location>
        <begin position="641"/>
        <end position="650"/>
    </location>
</feature>
<dbReference type="GO" id="GO:0070192">
    <property type="term" value="P:chromosome organization involved in meiotic cell cycle"/>
    <property type="evidence" value="ECO:0007669"/>
    <property type="project" value="TreeGrafter"/>
</dbReference>
<keyword evidence="8" id="KW-0539">Nucleus</keyword>
<feature type="compositionally biased region" description="Basic and acidic residues" evidence="10">
    <location>
        <begin position="946"/>
        <end position="975"/>
    </location>
</feature>
<dbReference type="GO" id="GO:0006302">
    <property type="term" value="P:double-strand break repair"/>
    <property type="evidence" value="ECO:0007669"/>
    <property type="project" value="InterPro"/>
</dbReference>
<feature type="compositionally biased region" description="Basic and acidic residues" evidence="10">
    <location>
        <begin position="492"/>
        <end position="508"/>
    </location>
</feature>